<feature type="repeat" description="PPR" evidence="6">
    <location>
        <begin position="374"/>
        <end position="408"/>
    </location>
</feature>
<dbReference type="Pfam" id="PF01915">
    <property type="entry name" value="Glyco_hydro_3_C"/>
    <property type="match status" value="1"/>
</dbReference>
<dbReference type="PANTHER" id="PTHR42715">
    <property type="entry name" value="BETA-GLUCOSIDASE"/>
    <property type="match status" value="1"/>
</dbReference>
<dbReference type="Gene3D" id="1.25.40.10">
    <property type="entry name" value="Tetratricopeptide repeat domain"/>
    <property type="match status" value="3"/>
</dbReference>
<feature type="repeat" description="PPR" evidence="6">
    <location>
        <begin position="339"/>
        <end position="373"/>
    </location>
</feature>
<dbReference type="SUPFAM" id="SSF51445">
    <property type="entry name" value="(Trans)glycosidases"/>
    <property type="match status" value="1"/>
</dbReference>
<dbReference type="InterPro" id="IPR017853">
    <property type="entry name" value="GH"/>
</dbReference>
<dbReference type="InterPro" id="IPR036881">
    <property type="entry name" value="Glyco_hydro_3_C_sf"/>
</dbReference>
<dbReference type="NCBIfam" id="TIGR00756">
    <property type="entry name" value="PPR"/>
    <property type="match status" value="3"/>
</dbReference>
<name>A0ABP0K2K7_9DINO</name>
<gene>
    <name evidence="8" type="ORF">CCMP2556_LOCUS14295</name>
</gene>
<dbReference type="Proteomes" id="UP001642484">
    <property type="component" value="Unassembled WGS sequence"/>
</dbReference>
<keyword evidence="5" id="KW-0326">Glycosidase</keyword>
<feature type="repeat" description="PPR" evidence="6">
    <location>
        <begin position="202"/>
        <end position="236"/>
    </location>
</feature>
<evidence type="ECO:0000256" key="3">
    <source>
        <dbReference type="ARBA" id="ARBA00012744"/>
    </source>
</evidence>
<proteinExistence type="inferred from homology"/>
<dbReference type="Gene3D" id="3.20.20.300">
    <property type="entry name" value="Glycoside hydrolase, family 3, N-terminal domain"/>
    <property type="match status" value="1"/>
</dbReference>
<dbReference type="InterPro" id="IPR002885">
    <property type="entry name" value="PPR_rpt"/>
</dbReference>
<dbReference type="SMART" id="SM01217">
    <property type="entry name" value="Fn3_like"/>
    <property type="match status" value="1"/>
</dbReference>
<sequence>MALRKCTAALRQLGRSAKWSEAISILQQLHQHGPTPNLITYNATLNVCAKARRWNEALKLLQNCMALRLADTQSYNTVLEALRKYWTLALQLLTEMEKNWVQRSVVTLGAALAACRDWQLALQMLLKAKDDSIAPNTIVYNSLITACERGSQWPLCLLLLDMLESPSVVSYNATISACASDQQSSKALQIFQVMCSRRLEPSTVTFNALIHSHARSSKLDCIRNFIDRMKKHCLQPDTISLNGLLAGYEKRFQWQQAIQAAFHQGIRLDVISYNSLTSACEKGQQWQAALALFSQMQQESLQANVISYSAVISACEQVQRWSLVICLLSDMHHKLLQPNVITYSAAASACEKGHRWAEVLELLGQMDSEDLQPNVITFTAAVRACEVAQRWEHSLKLFQEMLSAGITPDVIVQNTASMALSKSQQQPRLKAQSLLLLNAQRGQDLVAEGKVTRKLLQPLVQSLASQNHRRLRDFGVAWRENVCDLGPHFTRDASEQLLNIDRRSSGNGACLERLMEVHLPLEPVARDQLAFATWQLHHTRFERNYDETAEDVEETETGYKDRVPGARFQTLLAEGQGRQQLCDLGGWVEYYPQARMTAGLGVICDMKLLQEALIHHHEVEELLRKLTLEEKVDILTGKTMWEAGGVPRLKLPRLRFSDGPHGARGYGLHGDKGAALAPCLSALAATFDEEILFQIGEILGQECAARGANVLLGPTVNIHRSPITGRHFECFSEDPFLTSRCAASYVKGVQRFSAACVKHFVGNDQEADRGHSNSVIGERVLHEVYLQPFEAAVRAGAQAIMPGYNRLNGQYCAENHHLLQEVLRDTWQFKGLVVSDWWANRTTTKALTAGLNVEMPGIEPRYFGGYLLEKAQQGEVTTELLDERCRPVLRTLLSFPRTGVCKAPELSKRKAVFKQAALESLVLLKNSSGALPLRGMQSLAIIGPQAAATTLQGGGSSRVHPDRSPSILDALQTALAGKGVQLMHEAGCLMGERPTKNPELEGLKRMGACHADGQPVQFHFEAKMLDVILQVASSCSQKEFFRRRCMPCLRPLGLRHTNPDEAHKSIVSMEWSNPSGEGDQVQRRGAMMLRGLCVGGLVGGACAGVAALAGGAVATCGALVCAGSALGMIGAEGLRVRHSQVLESESKSMQHAENLAAECDATVLVLGTDGFWECEGVDQPHMRLPGRQDELARRCAASASAAGKPLVVVLNVGSPKELPWLDEVGSVLLSYYGGECTGESVAACLLGECPSGRLPTTWPRCLEEASSEVARQGKFDQPGNVEYHEGLFLGYRNGELDPVFHFGHGLSYTNFEYSDLQVDLNVISATVSLQVKNVGAATGAEVIQVYITTLKVPRALKAFQRTKALQPNESVKVTFQLDERGLGSFYEGGWKSPDAGSELLLEVGASSKDVRLSQKLLL</sequence>
<dbReference type="EMBL" id="CAXAMN010007269">
    <property type="protein sequence ID" value="CAK9021013.1"/>
    <property type="molecule type" value="Genomic_DNA"/>
</dbReference>
<dbReference type="InterPro" id="IPR036962">
    <property type="entry name" value="Glyco_hydro_3_N_sf"/>
</dbReference>
<evidence type="ECO:0000256" key="1">
    <source>
        <dbReference type="ARBA" id="ARBA00000448"/>
    </source>
</evidence>
<evidence type="ECO:0000259" key="7">
    <source>
        <dbReference type="SMART" id="SM01217"/>
    </source>
</evidence>
<dbReference type="InterPro" id="IPR002772">
    <property type="entry name" value="Glyco_hydro_3_C"/>
</dbReference>
<dbReference type="SUPFAM" id="SSF52279">
    <property type="entry name" value="Beta-D-glucan exohydrolase, C-terminal domain"/>
    <property type="match status" value="1"/>
</dbReference>
<accession>A0ABP0K2K7</accession>
<comment type="catalytic activity">
    <reaction evidence="1">
        <text>Hydrolysis of terminal, non-reducing beta-D-glucosyl residues with release of beta-D-glucose.</text>
        <dbReference type="EC" id="3.2.1.21"/>
    </reaction>
</comment>
<comment type="caution">
    <text evidence="8">The sequence shown here is derived from an EMBL/GenBank/DDBJ whole genome shotgun (WGS) entry which is preliminary data.</text>
</comment>
<keyword evidence="9" id="KW-1185">Reference proteome</keyword>
<dbReference type="Gene3D" id="3.40.50.1700">
    <property type="entry name" value="Glycoside hydrolase family 3 C-terminal domain"/>
    <property type="match status" value="2"/>
</dbReference>
<dbReference type="Gene3D" id="2.60.40.10">
    <property type="entry name" value="Immunoglobulins"/>
    <property type="match status" value="1"/>
</dbReference>
<dbReference type="Pfam" id="PF14310">
    <property type="entry name" value="Fn3-like"/>
    <property type="match status" value="1"/>
</dbReference>
<reference evidence="8 9" key="1">
    <citation type="submission" date="2024-02" db="EMBL/GenBank/DDBJ databases">
        <authorList>
            <person name="Chen Y."/>
            <person name="Shah S."/>
            <person name="Dougan E. K."/>
            <person name="Thang M."/>
            <person name="Chan C."/>
        </authorList>
    </citation>
    <scope>NUCLEOTIDE SEQUENCE [LARGE SCALE GENOMIC DNA]</scope>
</reference>
<dbReference type="PRINTS" id="PR00133">
    <property type="entry name" value="GLHYDRLASE3"/>
</dbReference>
<evidence type="ECO:0000256" key="2">
    <source>
        <dbReference type="ARBA" id="ARBA00005336"/>
    </source>
</evidence>
<dbReference type="InterPro" id="IPR001764">
    <property type="entry name" value="Glyco_hydro_3_N"/>
</dbReference>
<dbReference type="Pfam" id="PF13812">
    <property type="entry name" value="PPR_3"/>
    <property type="match status" value="4"/>
</dbReference>
<dbReference type="InterPro" id="IPR026891">
    <property type="entry name" value="Fn3-like"/>
</dbReference>
<keyword evidence="4" id="KW-0378">Hydrolase</keyword>
<dbReference type="Pfam" id="PF13041">
    <property type="entry name" value="PPR_2"/>
    <property type="match status" value="1"/>
</dbReference>
<feature type="repeat" description="PPR" evidence="6">
    <location>
        <begin position="37"/>
        <end position="71"/>
    </location>
</feature>
<protein>
    <recommendedName>
        <fullName evidence="3">beta-glucosidase</fullName>
        <ecNumber evidence="3">3.2.1.21</ecNumber>
    </recommendedName>
</protein>
<dbReference type="EC" id="3.2.1.21" evidence="3"/>
<feature type="domain" description="Fibronectin type III-like" evidence="7">
    <location>
        <begin position="1341"/>
        <end position="1407"/>
    </location>
</feature>
<dbReference type="PROSITE" id="PS51375">
    <property type="entry name" value="PPR"/>
    <property type="match status" value="6"/>
</dbReference>
<comment type="similarity">
    <text evidence="2">Belongs to the glycosyl hydrolase 3 family.</text>
</comment>
<feature type="repeat" description="PPR" evidence="6">
    <location>
        <begin position="269"/>
        <end position="303"/>
    </location>
</feature>
<evidence type="ECO:0000313" key="8">
    <source>
        <dbReference type="EMBL" id="CAK9021013.1"/>
    </source>
</evidence>
<dbReference type="InterPro" id="IPR013783">
    <property type="entry name" value="Ig-like_fold"/>
</dbReference>
<organism evidence="8 9">
    <name type="scientific">Durusdinium trenchii</name>
    <dbReference type="NCBI Taxonomy" id="1381693"/>
    <lineage>
        <taxon>Eukaryota</taxon>
        <taxon>Sar</taxon>
        <taxon>Alveolata</taxon>
        <taxon>Dinophyceae</taxon>
        <taxon>Suessiales</taxon>
        <taxon>Symbiodiniaceae</taxon>
        <taxon>Durusdinium</taxon>
    </lineage>
</organism>
<evidence type="ECO:0000313" key="9">
    <source>
        <dbReference type="Proteomes" id="UP001642484"/>
    </source>
</evidence>
<evidence type="ECO:0000256" key="5">
    <source>
        <dbReference type="ARBA" id="ARBA00023295"/>
    </source>
</evidence>
<dbReference type="Pfam" id="PF00933">
    <property type="entry name" value="Glyco_hydro_3"/>
    <property type="match status" value="1"/>
</dbReference>
<evidence type="ECO:0000256" key="4">
    <source>
        <dbReference type="ARBA" id="ARBA00022801"/>
    </source>
</evidence>
<dbReference type="InterPro" id="IPR011990">
    <property type="entry name" value="TPR-like_helical_dom_sf"/>
</dbReference>
<dbReference type="PANTHER" id="PTHR42715:SF10">
    <property type="entry name" value="BETA-GLUCOSIDASE"/>
    <property type="match status" value="1"/>
</dbReference>
<evidence type="ECO:0000256" key="6">
    <source>
        <dbReference type="PROSITE-ProRule" id="PRU00708"/>
    </source>
</evidence>
<feature type="repeat" description="PPR" evidence="6">
    <location>
        <begin position="167"/>
        <end position="201"/>
    </location>
</feature>
<dbReference type="InterPro" id="IPR050288">
    <property type="entry name" value="Cellulose_deg_GH3"/>
</dbReference>